<reference evidence="2" key="1">
    <citation type="submission" date="2022-03" db="EMBL/GenBank/DDBJ databases">
        <authorList>
            <person name="Martin H S."/>
        </authorList>
    </citation>
    <scope>NUCLEOTIDE SEQUENCE</scope>
</reference>
<feature type="non-terminal residue" evidence="2">
    <location>
        <position position="79"/>
    </location>
</feature>
<dbReference type="EMBL" id="OW152821">
    <property type="protein sequence ID" value="CAH2076992.1"/>
    <property type="molecule type" value="Genomic_DNA"/>
</dbReference>
<keyword evidence="3" id="KW-1185">Reference proteome</keyword>
<sequence>MVYVYGAASVAASSSAVNKFQRPGNQHHSSGGGSGENKQVTHANHLKTAENARSSVGFLNSNGKRSSQIGYKCLMKILK</sequence>
<feature type="region of interest" description="Disordered" evidence="1">
    <location>
        <begin position="18"/>
        <end position="43"/>
    </location>
</feature>
<accession>A0ABN8J6B9</accession>
<protein>
    <submittedName>
        <fullName evidence="2">Uncharacterized protein</fullName>
    </submittedName>
</protein>
<dbReference type="Proteomes" id="UP000837857">
    <property type="component" value="Chromosome 9"/>
</dbReference>
<evidence type="ECO:0000313" key="2">
    <source>
        <dbReference type="EMBL" id="CAH2076992.1"/>
    </source>
</evidence>
<gene>
    <name evidence="2" type="ORF">IPOD504_LOCUS17499</name>
</gene>
<name>A0ABN8J6B9_9NEOP</name>
<evidence type="ECO:0000313" key="3">
    <source>
        <dbReference type="Proteomes" id="UP000837857"/>
    </source>
</evidence>
<evidence type="ECO:0000256" key="1">
    <source>
        <dbReference type="SAM" id="MobiDB-lite"/>
    </source>
</evidence>
<organism evidence="2 3">
    <name type="scientific">Iphiclides podalirius</name>
    <name type="common">scarce swallowtail</name>
    <dbReference type="NCBI Taxonomy" id="110791"/>
    <lineage>
        <taxon>Eukaryota</taxon>
        <taxon>Metazoa</taxon>
        <taxon>Ecdysozoa</taxon>
        <taxon>Arthropoda</taxon>
        <taxon>Hexapoda</taxon>
        <taxon>Insecta</taxon>
        <taxon>Pterygota</taxon>
        <taxon>Neoptera</taxon>
        <taxon>Endopterygota</taxon>
        <taxon>Lepidoptera</taxon>
        <taxon>Glossata</taxon>
        <taxon>Ditrysia</taxon>
        <taxon>Papilionoidea</taxon>
        <taxon>Papilionidae</taxon>
        <taxon>Papilioninae</taxon>
        <taxon>Iphiclides</taxon>
    </lineage>
</organism>
<proteinExistence type="predicted"/>